<sequence>MEFSSAPDFVIKRKRKRSHTYVDPALGYYLYLPSAGSFQREQGVQAGPSSAEGHSARPLAAAAASTSPTTRQHEQSVQVYIPTTQIPTEQALAQRAISADVVSRQEKNQRTVEDFLQWSARPHKRQKTRHSEDAVFDRALHGNTTAAGAKTSTRRPRAREDSDGEYVPSSSEGSGSGRSGTGPNRAKAVLSKKPEAFSTRLLRAAVLSRVELGNSNDVVPTNGRRPLKFERVTRTSLLDGPPKSKVIPRKIEAVRPTRPRPPSAPASAAVHLDSALPSRPKNVKPSPAHFKPISYWQPYPLSFNVAPAKPKPAPKKTIASMKERLIILPTPPLKMVVGREALLEIMRPRSDRTQLRRKPSQRVIRKPPQPPTRTEDVRSKTKTPTPVPMREVSPPSSSFPLDVVDFDSDPILSWSQLDGLSSSPAPTDAPSATQASFRSRKSQPTGNMDDWHSTSLAPDKDPISESRDCARGKHGSRSTADVTEDLDSITSSFREDPARSSAARMPPRSASAPLVDKPKPLRPLTSYFDSFIETARAVARENDGARVSATNPKSNRRRSHPL</sequence>
<keyword evidence="2" id="KW-1185">Reference proteome</keyword>
<name>A0ACC1T4K0_9APHY</name>
<dbReference type="EMBL" id="JANHOG010000622">
    <property type="protein sequence ID" value="KAJ3552750.1"/>
    <property type="molecule type" value="Genomic_DNA"/>
</dbReference>
<reference evidence="1" key="1">
    <citation type="submission" date="2022-07" db="EMBL/GenBank/DDBJ databases">
        <title>Genome Sequence of Phlebia brevispora.</title>
        <authorList>
            <person name="Buettner E."/>
        </authorList>
    </citation>
    <scope>NUCLEOTIDE SEQUENCE</scope>
    <source>
        <strain evidence="1">MPL23</strain>
    </source>
</reference>
<accession>A0ACC1T4K0</accession>
<evidence type="ECO:0000313" key="2">
    <source>
        <dbReference type="Proteomes" id="UP001148662"/>
    </source>
</evidence>
<proteinExistence type="predicted"/>
<evidence type="ECO:0000313" key="1">
    <source>
        <dbReference type="EMBL" id="KAJ3552750.1"/>
    </source>
</evidence>
<dbReference type="Proteomes" id="UP001148662">
    <property type="component" value="Unassembled WGS sequence"/>
</dbReference>
<protein>
    <submittedName>
        <fullName evidence="1">Uncharacterized protein</fullName>
    </submittedName>
</protein>
<gene>
    <name evidence="1" type="ORF">NM688_g3989</name>
</gene>
<organism evidence="1 2">
    <name type="scientific">Phlebia brevispora</name>
    <dbReference type="NCBI Taxonomy" id="194682"/>
    <lineage>
        <taxon>Eukaryota</taxon>
        <taxon>Fungi</taxon>
        <taxon>Dikarya</taxon>
        <taxon>Basidiomycota</taxon>
        <taxon>Agaricomycotina</taxon>
        <taxon>Agaricomycetes</taxon>
        <taxon>Polyporales</taxon>
        <taxon>Meruliaceae</taxon>
        <taxon>Phlebia</taxon>
    </lineage>
</organism>
<comment type="caution">
    <text evidence="1">The sequence shown here is derived from an EMBL/GenBank/DDBJ whole genome shotgun (WGS) entry which is preliminary data.</text>
</comment>